<comment type="similarity">
    <text evidence="2 5">Belongs to the glutaredoxin family.</text>
</comment>
<accession>A0A1L9P0I3</accession>
<evidence type="ECO:0000259" key="6">
    <source>
        <dbReference type="Pfam" id="PF00462"/>
    </source>
</evidence>
<keyword evidence="5" id="KW-0676">Redox-active center</keyword>
<gene>
    <name evidence="7" type="primary">grxC</name>
    <name evidence="7" type="ORF">PFRI_08250</name>
</gene>
<dbReference type="PROSITE" id="PS51354">
    <property type="entry name" value="GLUTAREDOXIN_2"/>
    <property type="match status" value="1"/>
</dbReference>
<dbReference type="PANTHER" id="PTHR45694:SF18">
    <property type="entry name" value="GLUTAREDOXIN-1-RELATED"/>
    <property type="match status" value="1"/>
</dbReference>
<dbReference type="CDD" id="cd03418">
    <property type="entry name" value="GRX_GRXb_1_3_like"/>
    <property type="match status" value="1"/>
</dbReference>
<dbReference type="AlphaFoldDB" id="A0A1L9P0I3"/>
<dbReference type="EMBL" id="MLCB01000073">
    <property type="protein sequence ID" value="OJI94924.1"/>
    <property type="molecule type" value="Genomic_DNA"/>
</dbReference>
<keyword evidence="8" id="KW-1185">Reference proteome</keyword>
<dbReference type="Proteomes" id="UP000184514">
    <property type="component" value="Unassembled WGS sequence"/>
</dbReference>
<evidence type="ECO:0000256" key="1">
    <source>
        <dbReference type="ARBA" id="ARBA00002549"/>
    </source>
</evidence>
<dbReference type="PRINTS" id="PR00160">
    <property type="entry name" value="GLUTAREDOXIN"/>
</dbReference>
<dbReference type="GO" id="GO:0045454">
    <property type="term" value="P:cell redox homeostasis"/>
    <property type="evidence" value="ECO:0007669"/>
    <property type="project" value="InterPro"/>
</dbReference>
<dbReference type="PANTHER" id="PTHR45694">
    <property type="entry name" value="GLUTAREDOXIN 2"/>
    <property type="match status" value="1"/>
</dbReference>
<reference evidence="7 8" key="1">
    <citation type="submission" date="2016-10" db="EMBL/GenBank/DDBJ databases">
        <title>Genome sequence of Planktotalea frisia SH6-1.</title>
        <authorList>
            <person name="Poehlein A."/>
            <person name="Bakenhus I."/>
            <person name="Voget S."/>
            <person name="Brinkhoff T."/>
            <person name="Simon M."/>
        </authorList>
    </citation>
    <scope>NUCLEOTIDE SEQUENCE [LARGE SCALE GENOMIC DNA]</scope>
    <source>
        <strain evidence="7 8">SH6-1</strain>
    </source>
</reference>
<organism evidence="7 8">
    <name type="scientific">Planktotalea frisia</name>
    <dbReference type="NCBI Taxonomy" id="696762"/>
    <lineage>
        <taxon>Bacteria</taxon>
        <taxon>Pseudomonadati</taxon>
        <taxon>Pseudomonadota</taxon>
        <taxon>Alphaproteobacteria</taxon>
        <taxon>Rhodobacterales</taxon>
        <taxon>Paracoccaceae</taxon>
        <taxon>Planktotalea</taxon>
    </lineage>
</organism>
<dbReference type="InterPro" id="IPR014025">
    <property type="entry name" value="Glutaredoxin_subgr"/>
</dbReference>
<evidence type="ECO:0000256" key="3">
    <source>
        <dbReference type="ARBA" id="ARBA00022448"/>
    </source>
</evidence>
<dbReference type="GO" id="GO:0015038">
    <property type="term" value="F:glutathione disulfide oxidoreductase activity"/>
    <property type="evidence" value="ECO:0007669"/>
    <property type="project" value="UniProtKB-UniRule"/>
</dbReference>
<dbReference type="InterPro" id="IPR011900">
    <property type="entry name" value="GRX_bact"/>
</dbReference>
<comment type="function">
    <text evidence="1 5">Has a glutathione-disulfide oxidoreductase activity in the presence of NADPH and glutathione reductase. Reduces low molecular weight disulfides and proteins.</text>
</comment>
<dbReference type="Gene3D" id="3.40.30.10">
    <property type="entry name" value="Glutaredoxin"/>
    <property type="match status" value="1"/>
</dbReference>
<comment type="caution">
    <text evidence="7">The sequence shown here is derived from an EMBL/GenBank/DDBJ whole genome shotgun (WGS) entry which is preliminary data.</text>
</comment>
<dbReference type="Pfam" id="PF00462">
    <property type="entry name" value="Glutaredoxin"/>
    <property type="match status" value="1"/>
</dbReference>
<dbReference type="GO" id="GO:0034599">
    <property type="term" value="P:cellular response to oxidative stress"/>
    <property type="evidence" value="ECO:0007669"/>
    <property type="project" value="TreeGrafter"/>
</dbReference>
<dbReference type="SUPFAM" id="SSF52833">
    <property type="entry name" value="Thioredoxin-like"/>
    <property type="match status" value="1"/>
</dbReference>
<keyword evidence="3 5" id="KW-0813">Transport</keyword>
<protein>
    <recommendedName>
        <fullName evidence="5">Glutaredoxin</fullName>
    </recommendedName>
</protein>
<evidence type="ECO:0000256" key="2">
    <source>
        <dbReference type="ARBA" id="ARBA00007787"/>
    </source>
</evidence>
<proteinExistence type="inferred from homology"/>
<feature type="domain" description="Glutaredoxin" evidence="6">
    <location>
        <begin position="6"/>
        <end position="66"/>
    </location>
</feature>
<dbReference type="InterPro" id="IPR036249">
    <property type="entry name" value="Thioredoxin-like_sf"/>
</dbReference>
<evidence type="ECO:0000256" key="4">
    <source>
        <dbReference type="ARBA" id="ARBA00022982"/>
    </source>
</evidence>
<evidence type="ECO:0000256" key="5">
    <source>
        <dbReference type="RuleBase" id="RU364065"/>
    </source>
</evidence>
<dbReference type="InterPro" id="IPR002109">
    <property type="entry name" value="Glutaredoxin"/>
</dbReference>
<sequence>MLVKQVEIYTSPLCGFCHAAKRLLTSKGVEFSEVDIAVQPERCAEMMQRANGGRTVPQIFIGDEHVGGCDDLFALEHAGKLDGVLAA</sequence>
<dbReference type="NCBIfam" id="TIGR02181">
    <property type="entry name" value="GRX_bact"/>
    <property type="match status" value="1"/>
</dbReference>
<keyword evidence="4 5" id="KW-0249">Electron transport</keyword>
<keyword evidence="5" id="KW-0963">Cytoplasm</keyword>
<dbReference type="STRING" id="696762.PFRI_08250"/>
<dbReference type="GO" id="GO:0005737">
    <property type="term" value="C:cytoplasm"/>
    <property type="evidence" value="ECO:0007669"/>
    <property type="project" value="TreeGrafter"/>
</dbReference>
<name>A0A1L9P0I3_9RHOB</name>
<evidence type="ECO:0000313" key="7">
    <source>
        <dbReference type="EMBL" id="OJI94924.1"/>
    </source>
</evidence>
<evidence type="ECO:0000313" key="8">
    <source>
        <dbReference type="Proteomes" id="UP000184514"/>
    </source>
</evidence>